<reference evidence="2" key="2">
    <citation type="submission" date="2025-08" db="UniProtKB">
        <authorList>
            <consortium name="Ensembl"/>
        </authorList>
    </citation>
    <scope>IDENTIFICATION</scope>
</reference>
<evidence type="ECO:0000313" key="3">
    <source>
        <dbReference type="Proteomes" id="UP000265160"/>
    </source>
</evidence>
<protein>
    <submittedName>
        <fullName evidence="2">Uncharacterized protein</fullName>
    </submittedName>
</protein>
<dbReference type="GO" id="GO:0003723">
    <property type="term" value="F:RNA binding"/>
    <property type="evidence" value="ECO:0007669"/>
    <property type="project" value="InterPro"/>
</dbReference>
<dbReference type="Pfam" id="PF00545">
    <property type="entry name" value="Ribonuclease"/>
    <property type="match status" value="1"/>
</dbReference>
<dbReference type="AlphaFoldDB" id="A0A3P9C553"/>
<keyword evidence="1" id="KW-0812">Transmembrane</keyword>
<dbReference type="Proteomes" id="UP000265160">
    <property type="component" value="LG4"/>
</dbReference>
<dbReference type="GO" id="GO:0004521">
    <property type="term" value="F:RNA endonuclease activity"/>
    <property type="evidence" value="ECO:0007669"/>
    <property type="project" value="InterPro"/>
</dbReference>
<reference evidence="2" key="3">
    <citation type="submission" date="2025-09" db="UniProtKB">
        <authorList>
            <consortium name="Ensembl"/>
        </authorList>
    </citation>
    <scope>IDENTIFICATION</scope>
</reference>
<evidence type="ECO:0000313" key="2">
    <source>
        <dbReference type="Ensembl" id="ENSMZEP00005017179.1"/>
    </source>
</evidence>
<keyword evidence="1" id="KW-1133">Transmembrane helix</keyword>
<dbReference type="InterPro" id="IPR000026">
    <property type="entry name" value="N1-like"/>
</dbReference>
<dbReference type="PANTHER" id="PTHR38706:SF2">
    <property type="match status" value="1"/>
</dbReference>
<dbReference type="PANTHER" id="PTHR38706">
    <property type="entry name" value="SI:CH211-198C19.1-RELATED"/>
    <property type="match status" value="1"/>
</dbReference>
<dbReference type="Ensembl" id="ENSMZET00005017725.1">
    <property type="protein sequence ID" value="ENSMZEP00005017179.1"/>
    <property type="gene ID" value="ENSMZEG00005012909.1"/>
</dbReference>
<keyword evidence="1" id="KW-0472">Membrane</keyword>
<keyword evidence="3" id="KW-1185">Reference proteome</keyword>
<accession>A0A3P9C553</accession>
<sequence length="203" mass="23867">MKMSGKIICCCSVRFGQAVPMESQELLRWFANKIEIDTNGVIRLNFDPHCDYGSHHYGNFEGLLDELPRGYRYYTLGNVNQQTSLQLPSHRRNRARIIIRVREQSQTVDQVYITQHYQTFDYQRSEYDPEQTYLISTNLLREIRRARMDNSPIHRVNASQSWDTGNREAATRRNGQPNGWNDWLLFALVVLVFILFISFVNSK</sequence>
<dbReference type="STRING" id="106582.ENSMZEP00005017179"/>
<proteinExistence type="predicted"/>
<dbReference type="GeneTree" id="ENSGT00730000111690"/>
<feature type="transmembrane region" description="Helical" evidence="1">
    <location>
        <begin position="183"/>
        <end position="200"/>
    </location>
</feature>
<name>A0A3P9C553_9CICH</name>
<reference evidence="2 3" key="1">
    <citation type="journal article" date="2014" name="Nature">
        <title>The genomic substrate for adaptive radiation in African cichlid fish.</title>
        <authorList>
            <person name="Brawand D."/>
            <person name="Wagner C.E."/>
            <person name="Li Y.I."/>
            <person name="Malinsky M."/>
            <person name="Keller I."/>
            <person name="Fan S."/>
            <person name="Simakov O."/>
            <person name="Ng A.Y."/>
            <person name="Lim Z.W."/>
            <person name="Bezault E."/>
            <person name="Turner-Maier J."/>
            <person name="Johnson J."/>
            <person name="Alcazar R."/>
            <person name="Noh H.J."/>
            <person name="Russell P."/>
            <person name="Aken B."/>
            <person name="Alfoldi J."/>
            <person name="Amemiya C."/>
            <person name="Azzouzi N."/>
            <person name="Baroiller J.F."/>
            <person name="Barloy-Hubler F."/>
            <person name="Berlin A."/>
            <person name="Bloomquist R."/>
            <person name="Carleton K.L."/>
            <person name="Conte M.A."/>
            <person name="D'Cotta H."/>
            <person name="Eshel O."/>
            <person name="Gaffney L."/>
            <person name="Galibert F."/>
            <person name="Gante H.F."/>
            <person name="Gnerre S."/>
            <person name="Greuter L."/>
            <person name="Guyon R."/>
            <person name="Haddad N.S."/>
            <person name="Haerty W."/>
            <person name="Harris R.M."/>
            <person name="Hofmann H.A."/>
            <person name="Hourlier T."/>
            <person name="Hulata G."/>
            <person name="Jaffe D.B."/>
            <person name="Lara M."/>
            <person name="Lee A.P."/>
            <person name="MacCallum I."/>
            <person name="Mwaiko S."/>
            <person name="Nikaido M."/>
            <person name="Nishihara H."/>
            <person name="Ozouf-Costaz C."/>
            <person name="Penman D.J."/>
            <person name="Przybylski D."/>
            <person name="Rakotomanga M."/>
            <person name="Renn S.C.P."/>
            <person name="Ribeiro F.J."/>
            <person name="Ron M."/>
            <person name="Salzburger W."/>
            <person name="Sanchez-Pulido L."/>
            <person name="Santos M.E."/>
            <person name="Searle S."/>
            <person name="Sharpe T."/>
            <person name="Swofford R."/>
            <person name="Tan F.J."/>
            <person name="Williams L."/>
            <person name="Young S."/>
            <person name="Yin S."/>
            <person name="Okada N."/>
            <person name="Kocher T.D."/>
            <person name="Miska E.A."/>
            <person name="Lander E.S."/>
            <person name="Venkatesh B."/>
            <person name="Fernald R.D."/>
            <person name="Meyer A."/>
            <person name="Ponting C.P."/>
            <person name="Streelman J.T."/>
            <person name="Lindblad-Toh K."/>
            <person name="Seehausen O."/>
            <person name="Di Palma F."/>
        </authorList>
    </citation>
    <scope>NUCLEOTIDE SEQUENCE</scope>
</reference>
<evidence type="ECO:0000256" key="1">
    <source>
        <dbReference type="SAM" id="Phobius"/>
    </source>
</evidence>
<organism evidence="2 3">
    <name type="scientific">Maylandia zebra</name>
    <name type="common">zebra mbuna</name>
    <dbReference type="NCBI Taxonomy" id="106582"/>
    <lineage>
        <taxon>Eukaryota</taxon>
        <taxon>Metazoa</taxon>
        <taxon>Chordata</taxon>
        <taxon>Craniata</taxon>
        <taxon>Vertebrata</taxon>
        <taxon>Euteleostomi</taxon>
        <taxon>Actinopterygii</taxon>
        <taxon>Neopterygii</taxon>
        <taxon>Teleostei</taxon>
        <taxon>Neoteleostei</taxon>
        <taxon>Acanthomorphata</taxon>
        <taxon>Ovalentaria</taxon>
        <taxon>Cichlomorphae</taxon>
        <taxon>Cichliformes</taxon>
        <taxon>Cichlidae</taxon>
        <taxon>African cichlids</taxon>
        <taxon>Pseudocrenilabrinae</taxon>
        <taxon>Haplochromini</taxon>
        <taxon>Maylandia</taxon>
        <taxon>Maylandia zebra complex</taxon>
    </lineage>
</organism>